<sequence>MAQPLLSVPLHPLPATSTAAATAAATALPQPNFNKLISTATSLPHLKQIHAHLLKNPHHAHHHHHLFNLLLSSLSYPSYALSLLTSIPAQRPPPPQLSNKLLKHLSRSNNANDTLIFFQTMQKKAFTIDRFSFPPLLKAASKAMALKMKSSKVEPDDRIFTTILSACSRFGNLDIGKLVHGFISDNNIVIDSHLQSVLVNMYASSGALDMAQSLYDKLKPSNVVASTAMISGYSKVGNVEAARKVAPIDNMSKNNNSRNINRCT</sequence>
<dbReference type="InterPro" id="IPR011990">
    <property type="entry name" value="TPR-like_helical_dom_sf"/>
</dbReference>
<keyword evidence="1" id="KW-0677">Repeat</keyword>
<proteinExistence type="predicted"/>
<protein>
    <recommendedName>
        <fullName evidence="4">Pentatricopeptide repeat-containing protein</fullName>
    </recommendedName>
</protein>
<dbReference type="PANTHER" id="PTHR47926:SF395">
    <property type="entry name" value="TETRATRICOPEPTIDE-LIKE HELICAL DOMAIN, DYW DOMAIN PROTEIN-RELATED"/>
    <property type="match status" value="1"/>
</dbReference>
<dbReference type="InterPro" id="IPR046960">
    <property type="entry name" value="PPR_At4g14850-like_plant"/>
</dbReference>
<reference evidence="2" key="1">
    <citation type="submission" date="2020-06" db="EMBL/GenBank/DDBJ databases">
        <authorList>
            <person name="Li T."/>
            <person name="Hu X."/>
            <person name="Zhang T."/>
            <person name="Song X."/>
            <person name="Zhang H."/>
            <person name="Dai N."/>
            <person name="Sheng W."/>
            <person name="Hou X."/>
            <person name="Wei L."/>
        </authorList>
    </citation>
    <scope>NUCLEOTIDE SEQUENCE</scope>
    <source>
        <strain evidence="2">3651</strain>
        <tissue evidence="2">Leaf</tissue>
    </source>
</reference>
<comment type="caution">
    <text evidence="2">The sequence shown here is derived from an EMBL/GenBank/DDBJ whole genome shotgun (WGS) entry which is preliminary data.</text>
</comment>
<dbReference type="Pfam" id="PF01535">
    <property type="entry name" value="PPR"/>
    <property type="match status" value="2"/>
</dbReference>
<organism evidence="2 3">
    <name type="scientific">Sesamum alatum</name>
    <dbReference type="NCBI Taxonomy" id="300844"/>
    <lineage>
        <taxon>Eukaryota</taxon>
        <taxon>Viridiplantae</taxon>
        <taxon>Streptophyta</taxon>
        <taxon>Embryophyta</taxon>
        <taxon>Tracheophyta</taxon>
        <taxon>Spermatophyta</taxon>
        <taxon>Magnoliopsida</taxon>
        <taxon>eudicotyledons</taxon>
        <taxon>Gunneridae</taxon>
        <taxon>Pentapetalae</taxon>
        <taxon>asterids</taxon>
        <taxon>lamiids</taxon>
        <taxon>Lamiales</taxon>
        <taxon>Pedaliaceae</taxon>
        <taxon>Sesamum</taxon>
    </lineage>
</organism>
<name>A0AAE1YPW0_9LAMI</name>
<dbReference type="GO" id="GO:0009451">
    <property type="term" value="P:RNA modification"/>
    <property type="evidence" value="ECO:0007669"/>
    <property type="project" value="InterPro"/>
</dbReference>
<gene>
    <name evidence="2" type="ORF">Salat_0566100</name>
</gene>
<keyword evidence="3" id="KW-1185">Reference proteome</keyword>
<dbReference type="GO" id="GO:0003723">
    <property type="term" value="F:RNA binding"/>
    <property type="evidence" value="ECO:0007669"/>
    <property type="project" value="InterPro"/>
</dbReference>
<dbReference type="EMBL" id="JACGWO010000002">
    <property type="protein sequence ID" value="KAK4434034.1"/>
    <property type="molecule type" value="Genomic_DNA"/>
</dbReference>
<evidence type="ECO:0000256" key="1">
    <source>
        <dbReference type="ARBA" id="ARBA00022737"/>
    </source>
</evidence>
<evidence type="ECO:0000313" key="2">
    <source>
        <dbReference type="EMBL" id="KAK4434034.1"/>
    </source>
</evidence>
<dbReference type="AlphaFoldDB" id="A0AAE1YPW0"/>
<evidence type="ECO:0008006" key="4">
    <source>
        <dbReference type="Google" id="ProtNLM"/>
    </source>
</evidence>
<dbReference type="Proteomes" id="UP001293254">
    <property type="component" value="Unassembled WGS sequence"/>
</dbReference>
<dbReference type="InterPro" id="IPR002885">
    <property type="entry name" value="PPR_rpt"/>
</dbReference>
<dbReference type="Gene3D" id="1.25.40.10">
    <property type="entry name" value="Tetratricopeptide repeat domain"/>
    <property type="match status" value="1"/>
</dbReference>
<reference evidence="2" key="2">
    <citation type="journal article" date="2024" name="Plant">
        <title>Genomic evolution and insights into agronomic trait innovations of Sesamum species.</title>
        <authorList>
            <person name="Miao H."/>
            <person name="Wang L."/>
            <person name="Qu L."/>
            <person name="Liu H."/>
            <person name="Sun Y."/>
            <person name="Le M."/>
            <person name="Wang Q."/>
            <person name="Wei S."/>
            <person name="Zheng Y."/>
            <person name="Lin W."/>
            <person name="Duan Y."/>
            <person name="Cao H."/>
            <person name="Xiong S."/>
            <person name="Wang X."/>
            <person name="Wei L."/>
            <person name="Li C."/>
            <person name="Ma Q."/>
            <person name="Ju M."/>
            <person name="Zhao R."/>
            <person name="Li G."/>
            <person name="Mu C."/>
            <person name="Tian Q."/>
            <person name="Mei H."/>
            <person name="Zhang T."/>
            <person name="Gao T."/>
            <person name="Zhang H."/>
        </authorList>
    </citation>
    <scope>NUCLEOTIDE SEQUENCE</scope>
    <source>
        <strain evidence="2">3651</strain>
    </source>
</reference>
<accession>A0AAE1YPW0</accession>
<dbReference type="PANTHER" id="PTHR47926">
    <property type="entry name" value="PENTATRICOPEPTIDE REPEAT-CONTAINING PROTEIN"/>
    <property type="match status" value="1"/>
</dbReference>
<evidence type="ECO:0000313" key="3">
    <source>
        <dbReference type="Proteomes" id="UP001293254"/>
    </source>
</evidence>